<dbReference type="Gene3D" id="2.10.90.10">
    <property type="entry name" value="Cystine-knot cytokines"/>
    <property type="match status" value="1"/>
</dbReference>
<gene>
    <name evidence="9" type="ORF">R5R35_011277</name>
</gene>
<keyword evidence="3" id="KW-0964">Secreted</keyword>
<dbReference type="Proteomes" id="UP001378592">
    <property type="component" value="Unassembled WGS sequence"/>
</dbReference>
<evidence type="ECO:0000256" key="1">
    <source>
        <dbReference type="ARBA" id="ARBA00004613"/>
    </source>
</evidence>
<comment type="subcellular location">
    <subcellularLocation>
        <location evidence="1">Secreted</location>
    </subcellularLocation>
</comment>
<keyword evidence="4" id="KW-0879">Wnt signaling pathway</keyword>
<proteinExistence type="inferred from homology"/>
<keyword evidence="5 8" id="KW-0732">Signal</keyword>
<organism evidence="9 10">
    <name type="scientific">Gryllus longicercus</name>
    <dbReference type="NCBI Taxonomy" id="2509291"/>
    <lineage>
        <taxon>Eukaryota</taxon>
        <taxon>Metazoa</taxon>
        <taxon>Ecdysozoa</taxon>
        <taxon>Arthropoda</taxon>
        <taxon>Hexapoda</taxon>
        <taxon>Insecta</taxon>
        <taxon>Pterygota</taxon>
        <taxon>Neoptera</taxon>
        <taxon>Polyneoptera</taxon>
        <taxon>Orthoptera</taxon>
        <taxon>Ensifera</taxon>
        <taxon>Gryllidea</taxon>
        <taxon>Grylloidea</taxon>
        <taxon>Gryllidae</taxon>
        <taxon>Gryllinae</taxon>
        <taxon>Gryllus</taxon>
    </lineage>
</organism>
<keyword evidence="7" id="KW-0325">Glycoprotein</keyword>
<dbReference type="EMBL" id="JAZDUA010000337">
    <property type="protein sequence ID" value="KAK7794344.1"/>
    <property type="molecule type" value="Genomic_DNA"/>
</dbReference>
<dbReference type="InterPro" id="IPR008835">
    <property type="entry name" value="Sclerostin/SOSTDC1"/>
</dbReference>
<evidence type="ECO:0000256" key="7">
    <source>
        <dbReference type="ARBA" id="ARBA00023180"/>
    </source>
</evidence>
<feature type="signal peptide" evidence="8">
    <location>
        <begin position="1"/>
        <end position="26"/>
    </location>
</feature>
<reference evidence="9 10" key="1">
    <citation type="submission" date="2024-03" db="EMBL/GenBank/DDBJ databases">
        <title>The genome assembly and annotation of the cricket Gryllus longicercus Weissman &amp; Gray.</title>
        <authorList>
            <person name="Szrajer S."/>
            <person name="Gray D."/>
            <person name="Ylla G."/>
        </authorList>
    </citation>
    <scope>NUCLEOTIDE SEQUENCE [LARGE SCALE GENOMIC DNA]</scope>
    <source>
        <strain evidence="9">DAG 2021-001</strain>
        <tissue evidence="9">Whole body minus gut</tissue>
    </source>
</reference>
<dbReference type="AlphaFoldDB" id="A0AAN9VA01"/>
<dbReference type="GO" id="GO:0016055">
    <property type="term" value="P:Wnt signaling pathway"/>
    <property type="evidence" value="ECO:0007669"/>
    <property type="project" value="UniProtKB-KW"/>
</dbReference>
<comment type="similarity">
    <text evidence="2">Belongs to the sclerostin family.</text>
</comment>
<keyword evidence="6" id="KW-1015">Disulfide bond</keyword>
<evidence type="ECO:0000313" key="10">
    <source>
        <dbReference type="Proteomes" id="UP001378592"/>
    </source>
</evidence>
<accession>A0AAN9VA01</accession>
<feature type="chain" id="PRO_5043008765" evidence="8">
    <location>
        <begin position="27"/>
        <end position="136"/>
    </location>
</feature>
<evidence type="ECO:0000256" key="2">
    <source>
        <dbReference type="ARBA" id="ARBA00007850"/>
    </source>
</evidence>
<dbReference type="InterPro" id="IPR029034">
    <property type="entry name" value="Cystine-knot_cytokine"/>
</dbReference>
<evidence type="ECO:0000256" key="6">
    <source>
        <dbReference type="ARBA" id="ARBA00023157"/>
    </source>
</evidence>
<comment type="caution">
    <text evidence="9">The sequence shown here is derived from an EMBL/GenBank/DDBJ whole genome shotgun (WGS) entry which is preliminary data.</text>
</comment>
<evidence type="ECO:0000256" key="4">
    <source>
        <dbReference type="ARBA" id="ARBA00022687"/>
    </source>
</evidence>
<evidence type="ECO:0000256" key="8">
    <source>
        <dbReference type="SAM" id="SignalP"/>
    </source>
</evidence>
<dbReference type="GO" id="GO:0005615">
    <property type="term" value="C:extracellular space"/>
    <property type="evidence" value="ECO:0007669"/>
    <property type="project" value="InterPro"/>
</dbReference>
<evidence type="ECO:0000313" key="9">
    <source>
        <dbReference type="EMBL" id="KAK7794344.1"/>
    </source>
</evidence>
<dbReference type="Pfam" id="PF05463">
    <property type="entry name" value="Sclerostin"/>
    <property type="match status" value="1"/>
</dbReference>
<evidence type="ECO:0000256" key="3">
    <source>
        <dbReference type="ARBA" id="ARBA00022525"/>
    </source>
</evidence>
<protein>
    <submittedName>
        <fullName evidence="9">Uncharacterized protein</fullName>
    </submittedName>
</protein>
<name>A0AAN9VA01_9ORTH</name>
<evidence type="ECO:0000256" key="5">
    <source>
        <dbReference type="ARBA" id="ARBA00022729"/>
    </source>
</evidence>
<sequence length="136" mass="14248">MASWQRRLLLLALLALCTLQKLGIHAAPGGASTAGAGAECRALRSKRFLWDGGGCASTRPLLEAVCPEAGAGQGAGAGAGAGAGPRGRRCVEAAWQRRRVELRCLDGSRRVYRVRVAKGCRRAGDDPAPARARDEQ</sequence>
<keyword evidence="10" id="KW-1185">Reference proteome</keyword>